<dbReference type="SMART" id="SM00028">
    <property type="entry name" value="TPR"/>
    <property type="match status" value="6"/>
</dbReference>
<dbReference type="AlphaFoldDB" id="A0A8C9H221"/>
<feature type="repeat" description="TPR" evidence="7">
    <location>
        <begin position="349"/>
        <end position="382"/>
    </location>
</feature>
<dbReference type="Proteomes" id="UP000694416">
    <property type="component" value="Unplaced"/>
</dbReference>
<comment type="similarity">
    <text evidence="3">Belongs to the RPAP3 family.</text>
</comment>
<evidence type="ECO:0000313" key="10">
    <source>
        <dbReference type="Ensembl" id="ENSPTEP00000013570.1"/>
    </source>
</evidence>
<evidence type="ECO:0000256" key="1">
    <source>
        <dbReference type="ARBA" id="ARBA00022737"/>
    </source>
</evidence>
<evidence type="ECO:0000313" key="11">
    <source>
        <dbReference type="Proteomes" id="UP000694416"/>
    </source>
</evidence>
<dbReference type="InterPro" id="IPR025986">
    <property type="entry name" value="RPAP3-like_C"/>
</dbReference>
<dbReference type="InterPro" id="IPR051966">
    <property type="entry name" value="RPAP3"/>
</dbReference>
<dbReference type="Gene3D" id="1.25.40.10">
    <property type="entry name" value="Tetratricopeptide repeat domain"/>
    <property type="match status" value="2"/>
</dbReference>
<comment type="function">
    <text evidence="5">Forms an interface between the RNA polymerase II enzyme and chaperone/scaffolding protein, suggesting that it is required to connect RNA polymerase II to regulators of protein complex formation.</text>
</comment>
<sequence length="630" mass="71637">MTSANKAIELQLQVKQNAEELQDFMRDLENWEKDIKQKDMELRRQNGVPEENLPPIRNGNFRKKKKGKAKEPSKKTKEENTKNRIKSYDYEAWAKLDVDSILDELDKDDSTHESLSQESESEEDGIHVDSQKALVLKEKGNKYFKQGKYDEAIDCYTKGMDADPYNPVLPTNRASAYFRLKKFAVAESDCNLAIALNRSYTKAYSRRGAARFALQKLEEARKDYERVLELEPNNFEATNELRKINQALASKENSYPEEADTVVRSTGERKQIEAQQNKQQAISEKDRGNGFFKEGKYERAIECYTRGIAADGANALLPANRAMAYLKIQKYEEAEKDCTQAILLDGSYSKAFARRGTARTFLGKLNDAKQDFETVLLLEPGNKQAVTELSKIKKKPLKKVIIEETGNLIQTIDVPDSTTAAAPENNPINLGNVIAATGTTSKKNSSQDDLFPTSDTPRAKVLKIEEISDTSSLQPQASLKQDVCQSYSEKLTREIGQKPAQFATAVLPPIPANSFQLESDFRQLKSSPHMLFQYLKQIEPSLYPKLFQKNLDPDVFNQIIKILHDFYIEKEKPSLIFEILQRLSELKRFDMAVMFMSETEKKIAHALFNHIDKSGLKDNSVEELKKRYGG</sequence>
<dbReference type="InterPro" id="IPR011990">
    <property type="entry name" value="TPR-like_helical_dom_sf"/>
</dbReference>
<reference evidence="10" key="1">
    <citation type="submission" date="2025-08" db="UniProtKB">
        <authorList>
            <consortium name="Ensembl"/>
        </authorList>
    </citation>
    <scope>IDENTIFICATION</scope>
</reference>
<keyword evidence="11" id="KW-1185">Reference proteome</keyword>
<dbReference type="InterPro" id="IPR019734">
    <property type="entry name" value="TPR_rpt"/>
</dbReference>
<dbReference type="GO" id="GO:0101031">
    <property type="term" value="C:protein folding chaperone complex"/>
    <property type="evidence" value="ECO:0007669"/>
    <property type="project" value="TreeGrafter"/>
</dbReference>
<proteinExistence type="inferred from homology"/>
<feature type="region of interest" description="Disordered" evidence="8">
    <location>
        <begin position="37"/>
        <end position="82"/>
    </location>
</feature>
<keyword evidence="2 7" id="KW-0802">TPR repeat</keyword>
<feature type="repeat" description="TPR" evidence="7">
    <location>
        <begin position="133"/>
        <end position="166"/>
    </location>
</feature>
<dbReference type="Pfam" id="PF13877">
    <property type="entry name" value="RPAP3_C"/>
    <property type="match status" value="1"/>
</dbReference>
<dbReference type="PANTHER" id="PTHR46423:SF1">
    <property type="entry name" value="RNA POLYMERASE II-ASSOCIATED PROTEIN 3"/>
    <property type="match status" value="1"/>
</dbReference>
<evidence type="ECO:0000256" key="2">
    <source>
        <dbReference type="ARBA" id="ARBA00022803"/>
    </source>
</evidence>
<feature type="repeat" description="TPR" evidence="7">
    <location>
        <begin position="201"/>
        <end position="234"/>
    </location>
</feature>
<name>A0A8C9H221_9PRIM</name>
<reference evidence="10" key="2">
    <citation type="submission" date="2025-09" db="UniProtKB">
        <authorList>
            <consortium name="Ensembl"/>
        </authorList>
    </citation>
    <scope>IDENTIFICATION</scope>
</reference>
<dbReference type="SUPFAM" id="SSF48452">
    <property type="entry name" value="TPR-like"/>
    <property type="match status" value="2"/>
</dbReference>
<evidence type="ECO:0000256" key="8">
    <source>
        <dbReference type="SAM" id="MobiDB-lite"/>
    </source>
</evidence>
<dbReference type="Pfam" id="PF00515">
    <property type="entry name" value="TPR_1"/>
    <property type="match status" value="2"/>
</dbReference>
<feature type="region of interest" description="Disordered" evidence="8">
    <location>
        <begin position="108"/>
        <end position="129"/>
    </location>
</feature>
<dbReference type="PANTHER" id="PTHR46423">
    <property type="entry name" value="RNA POLYMERASE II-ASSOCIATED PROTEIN 3"/>
    <property type="match status" value="1"/>
</dbReference>
<keyword evidence="1" id="KW-0677">Repeat</keyword>
<dbReference type="Pfam" id="PF13432">
    <property type="entry name" value="TPR_16"/>
    <property type="match status" value="1"/>
</dbReference>
<evidence type="ECO:0000256" key="7">
    <source>
        <dbReference type="PROSITE-ProRule" id="PRU00339"/>
    </source>
</evidence>
<evidence type="ECO:0000256" key="4">
    <source>
        <dbReference type="ARBA" id="ARBA00040133"/>
    </source>
</evidence>
<accession>A0A8C9H221</accession>
<comment type="subunit">
    <text evidence="6">Tightly associated with the RNA polymerase II complex. Component of the R2TP complex composed at least of RUVBL1, RUVBL2, RPAP3 and PIHD1. Component of the PAQosome complex which is responsible for the biogenesis of several protein complexes and which consists of R2TP complex members RUVBL1, RUVBL2, RPAP3 and PIH1D1, URI complex members PFDN2, PFDN6, PDRG1, UXT and URI1 as well as ASDURF, POLR2E and DNAAF10/WDR92. Interacts with PIH1D1. Interacts with TSC1 and TSC2. Interacts with PRPF8 and EFTUD2 in a ZNHIT2-dependent manner.</text>
</comment>
<gene>
    <name evidence="10" type="primary">RPAP3</name>
</gene>
<feature type="compositionally biased region" description="Basic and acidic residues" evidence="8">
    <location>
        <begin position="69"/>
        <end position="82"/>
    </location>
</feature>
<evidence type="ECO:0000256" key="3">
    <source>
        <dbReference type="ARBA" id="ARBA00038275"/>
    </source>
</evidence>
<dbReference type="PROSITE" id="PS50005">
    <property type="entry name" value="TPR"/>
    <property type="match status" value="3"/>
</dbReference>
<dbReference type="FunFam" id="1.25.40.10:FF:000057">
    <property type="entry name" value="RNA polymerase II associated protein 3"/>
    <property type="match status" value="2"/>
</dbReference>
<evidence type="ECO:0000256" key="5">
    <source>
        <dbReference type="ARBA" id="ARBA00056798"/>
    </source>
</evidence>
<feature type="domain" description="RNA-polymerase II-associated protein 3-like C-terminal" evidence="9">
    <location>
        <begin position="511"/>
        <end position="601"/>
    </location>
</feature>
<dbReference type="PROSITE" id="PS50293">
    <property type="entry name" value="TPR_REGION"/>
    <property type="match status" value="1"/>
</dbReference>
<organism evidence="10 11">
    <name type="scientific">Piliocolobus tephrosceles</name>
    <name type="common">Ugandan red Colobus</name>
    <dbReference type="NCBI Taxonomy" id="591936"/>
    <lineage>
        <taxon>Eukaryota</taxon>
        <taxon>Metazoa</taxon>
        <taxon>Chordata</taxon>
        <taxon>Craniata</taxon>
        <taxon>Vertebrata</taxon>
        <taxon>Euteleostomi</taxon>
        <taxon>Mammalia</taxon>
        <taxon>Eutheria</taxon>
        <taxon>Euarchontoglires</taxon>
        <taxon>Primates</taxon>
        <taxon>Haplorrhini</taxon>
        <taxon>Catarrhini</taxon>
        <taxon>Cercopithecidae</taxon>
        <taxon>Colobinae</taxon>
        <taxon>Piliocolobus</taxon>
    </lineage>
</organism>
<dbReference type="Ensembl" id="ENSPTET00000020380.1">
    <property type="protein sequence ID" value="ENSPTEP00000013570.1"/>
    <property type="gene ID" value="ENSPTEG00000015194.1"/>
</dbReference>
<evidence type="ECO:0000259" key="9">
    <source>
        <dbReference type="Pfam" id="PF13877"/>
    </source>
</evidence>
<evidence type="ECO:0000256" key="6">
    <source>
        <dbReference type="ARBA" id="ARBA00065578"/>
    </source>
</evidence>
<protein>
    <recommendedName>
        <fullName evidence="4">RNA polymerase II-associated protein 3</fullName>
    </recommendedName>
</protein>